<feature type="region of interest" description="Disordered" evidence="2">
    <location>
        <begin position="610"/>
        <end position="646"/>
    </location>
</feature>
<dbReference type="SMART" id="SM00450">
    <property type="entry name" value="RHOD"/>
    <property type="match status" value="1"/>
</dbReference>
<gene>
    <name evidence="5" type="ORF">PV09_04710</name>
</gene>
<sequence>MSAATPPPPPEGVSGDSGPKSKRSSMGSDMLPDGTRHIDDLVDDANRRAEGLLQYPIGHIVNSAAESARYAGTLVSFRRRDQAFVEYLLAMNLATDVITRHRDWASFRNPHNQHSNVWKSYRQTLTLLKSMEDQFDQIKKIIRLENQRYGISPKKGRMAAPEIGSRPSTPSSRPVSQHDVLPVSRPLSQQSIRPPSRTLATRPDEMFLDPHPPSPAPTSSTETDPTLSNSDFSDFTTSMDSNSTTSLPKLKPQIRPKPESLHSRAVTAASGTGISASNATADLEARFARLRPSSTPAGLVSSQQGVYYQPQSLAGLRSTSPISPPRPSGPRDLPTVPPKIPIDTAVTISMPKPPDPAYSPARNMQTPHGVIPPRTTVRSTVRSASSSASVTAPGNFENGSYFPRTNGANTAEILTKRKGSIGLPSEGRAIEAKILFDYMNLYKILVIDVRDRQAFDEGHIDSMGTICIPPESLRENMTDEDLERATLLSPDAEMALFAKRDQVDLVVYYDQDTQTPSFLTKASRTPKEDALRYIFDALWELNVAKALKRPPLLLTGGIDAWSDLLGHAALRTSHTVEMTGIKSRVPTRRPVPAPSPAALLAMERRRRREYNPLDAEEERRWQESARKESVYIPESDEALPDDEESDVAFYRTQEDFLRRYPAVSTIQESMSQAPPRKDFQYPVQPPPLRPPPPPASTYAANANQQPVFPSRPAPAAPRVSYSGAHERHEALNGQHSRSQSLRPYVPPREMPHNIRLPRTGLINFGVTCYMNATIQCLNATLPLSTQFRNDNFMNYLQRENWKGARGLFPQHFANLIKHLWVGDVQAVRPTTFRGFCARLDSKYGIDQQQDAKEFLEFALDYLHEDLNIHWKNNPPHVLSPAEEETRERLPKGYAAMIEWSRYSKRSKSLIQDLFAGQHFSKITCMKCRHTSTTYETFFSISVEIPKSGSSDIYSCLKSYCREELLSGAEMPKCEKCGKQREHTKQITITRAPRYLVVHFKRFTAKLAKISTPITFPLRDFDLTPFVLPPLTSQERDIVASETNDPSFLSRAPEESMTPPFLYDAYGVVRHIGNSLSSGHYIAMARDPGRGCWRQFNDTQTSDFDPGNDSIKVGGREAYVVFFERKLPEQHSS</sequence>
<evidence type="ECO:0000256" key="2">
    <source>
        <dbReference type="SAM" id="MobiDB-lite"/>
    </source>
</evidence>
<dbReference type="GeneID" id="27312683"/>
<reference evidence="5 6" key="1">
    <citation type="submission" date="2015-01" db="EMBL/GenBank/DDBJ databases">
        <title>The Genome Sequence of Ochroconis gallopava CBS43764.</title>
        <authorList>
            <consortium name="The Broad Institute Genomics Platform"/>
            <person name="Cuomo C."/>
            <person name="de Hoog S."/>
            <person name="Gorbushina A."/>
            <person name="Stielow B."/>
            <person name="Teixiera M."/>
            <person name="Abouelleil A."/>
            <person name="Chapman S.B."/>
            <person name="Priest M."/>
            <person name="Young S.K."/>
            <person name="Wortman J."/>
            <person name="Nusbaum C."/>
            <person name="Birren B."/>
        </authorList>
    </citation>
    <scope>NUCLEOTIDE SEQUENCE [LARGE SCALE GENOMIC DNA]</scope>
    <source>
        <strain evidence="5 6">CBS 43764</strain>
    </source>
</reference>
<feature type="compositionally biased region" description="Acidic residues" evidence="2">
    <location>
        <begin position="634"/>
        <end position="646"/>
    </location>
</feature>
<protein>
    <submittedName>
        <fullName evidence="5">Uncharacterized protein</fullName>
    </submittedName>
</protein>
<proteinExistence type="inferred from homology"/>
<feature type="compositionally biased region" description="Basic and acidic residues" evidence="2">
    <location>
        <begin position="617"/>
        <end position="629"/>
    </location>
</feature>
<dbReference type="InterPro" id="IPR050185">
    <property type="entry name" value="Ub_carboxyl-term_hydrolase"/>
</dbReference>
<feature type="domain" description="Rhodanese" evidence="3">
    <location>
        <begin position="440"/>
        <end position="460"/>
    </location>
</feature>
<dbReference type="CDD" id="cd02674">
    <property type="entry name" value="Peptidase_C19R"/>
    <property type="match status" value="1"/>
</dbReference>
<dbReference type="CDD" id="cd00158">
    <property type="entry name" value="RHOD"/>
    <property type="match status" value="1"/>
</dbReference>
<dbReference type="PANTHER" id="PTHR21646:SF23">
    <property type="entry name" value="UBIQUITIN CARBOXYL-TERMINAL HYDROLASE USP2"/>
    <property type="match status" value="1"/>
</dbReference>
<evidence type="ECO:0000313" key="6">
    <source>
        <dbReference type="Proteomes" id="UP000053259"/>
    </source>
</evidence>
<dbReference type="PROSITE" id="PS50206">
    <property type="entry name" value="RHODANESE_3"/>
    <property type="match status" value="1"/>
</dbReference>
<dbReference type="PANTHER" id="PTHR21646">
    <property type="entry name" value="UBIQUITIN CARBOXYL-TERMINAL HYDROLASE"/>
    <property type="match status" value="1"/>
</dbReference>
<feature type="compositionally biased region" description="Low complexity" evidence="2">
    <location>
        <begin position="217"/>
        <end position="247"/>
    </location>
</feature>
<dbReference type="InterPro" id="IPR038765">
    <property type="entry name" value="Papain-like_cys_pep_sf"/>
</dbReference>
<dbReference type="STRING" id="253628.A0A0D2AZ89"/>
<dbReference type="Proteomes" id="UP000053259">
    <property type="component" value="Unassembled WGS sequence"/>
</dbReference>
<dbReference type="InterPro" id="IPR028889">
    <property type="entry name" value="USP"/>
</dbReference>
<feature type="region of interest" description="Disordered" evidence="2">
    <location>
        <begin position="1"/>
        <end position="38"/>
    </location>
</feature>
<dbReference type="InterPro" id="IPR001394">
    <property type="entry name" value="Peptidase_C19_UCH"/>
</dbReference>
<evidence type="ECO:0000259" key="3">
    <source>
        <dbReference type="PROSITE" id="PS50206"/>
    </source>
</evidence>
<name>A0A0D2AZ89_9PEZI</name>
<feature type="compositionally biased region" description="Pro residues" evidence="2">
    <location>
        <begin position="683"/>
        <end position="695"/>
    </location>
</feature>
<dbReference type="PROSITE" id="PS50235">
    <property type="entry name" value="USP_3"/>
    <property type="match status" value="1"/>
</dbReference>
<dbReference type="VEuPathDB" id="FungiDB:PV09_04710"/>
<feature type="compositionally biased region" description="Pro residues" evidence="2">
    <location>
        <begin position="1"/>
        <end position="11"/>
    </location>
</feature>
<dbReference type="InterPro" id="IPR036873">
    <property type="entry name" value="Rhodanese-like_dom_sf"/>
</dbReference>
<dbReference type="Gene3D" id="3.90.70.10">
    <property type="entry name" value="Cysteine proteinases"/>
    <property type="match status" value="1"/>
</dbReference>
<keyword evidence="6" id="KW-1185">Reference proteome</keyword>
<dbReference type="SUPFAM" id="SSF54001">
    <property type="entry name" value="Cysteine proteinases"/>
    <property type="match status" value="1"/>
</dbReference>
<dbReference type="Pfam" id="PF00443">
    <property type="entry name" value="UCH"/>
    <property type="match status" value="1"/>
</dbReference>
<dbReference type="HOGENOM" id="CLU_005922_0_0_1"/>
<dbReference type="InParanoid" id="A0A0D2AZ89"/>
<dbReference type="FunCoup" id="A0A0D2AZ89">
    <property type="interactions" value="131"/>
</dbReference>
<dbReference type="GO" id="GO:0016579">
    <property type="term" value="P:protein deubiquitination"/>
    <property type="evidence" value="ECO:0007669"/>
    <property type="project" value="InterPro"/>
</dbReference>
<dbReference type="Gene3D" id="3.40.250.10">
    <property type="entry name" value="Rhodanese-like domain"/>
    <property type="match status" value="1"/>
</dbReference>
<dbReference type="InterPro" id="IPR001763">
    <property type="entry name" value="Rhodanese-like_dom"/>
</dbReference>
<feature type="region of interest" description="Disordered" evidence="2">
    <location>
        <begin position="152"/>
        <end position="261"/>
    </location>
</feature>
<feature type="compositionally biased region" description="Low complexity" evidence="2">
    <location>
        <begin position="165"/>
        <end position="175"/>
    </location>
</feature>
<evidence type="ECO:0000256" key="1">
    <source>
        <dbReference type="ARBA" id="ARBA00009085"/>
    </source>
</evidence>
<organism evidence="5 6">
    <name type="scientific">Verruconis gallopava</name>
    <dbReference type="NCBI Taxonomy" id="253628"/>
    <lineage>
        <taxon>Eukaryota</taxon>
        <taxon>Fungi</taxon>
        <taxon>Dikarya</taxon>
        <taxon>Ascomycota</taxon>
        <taxon>Pezizomycotina</taxon>
        <taxon>Dothideomycetes</taxon>
        <taxon>Pleosporomycetidae</taxon>
        <taxon>Venturiales</taxon>
        <taxon>Sympoventuriaceae</taxon>
        <taxon>Verruconis</taxon>
    </lineage>
</organism>
<dbReference type="AlphaFoldDB" id="A0A0D2AZ89"/>
<dbReference type="Pfam" id="PF00581">
    <property type="entry name" value="Rhodanese"/>
    <property type="match status" value="1"/>
</dbReference>
<dbReference type="EMBL" id="KN847541">
    <property type="protein sequence ID" value="KIW04444.1"/>
    <property type="molecule type" value="Genomic_DNA"/>
</dbReference>
<dbReference type="GO" id="GO:0004843">
    <property type="term" value="F:cysteine-type deubiquitinase activity"/>
    <property type="evidence" value="ECO:0007669"/>
    <property type="project" value="InterPro"/>
</dbReference>
<dbReference type="OrthoDB" id="292964at2759"/>
<feature type="region of interest" description="Disordered" evidence="2">
    <location>
        <begin position="667"/>
        <end position="750"/>
    </location>
</feature>
<feature type="domain" description="USP" evidence="4">
    <location>
        <begin position="759"/>
        <end position="1125"/>
    </location>
</feature>
<dbReference type="SUPFAM" id="SSF52821">
    <property type="entry name" value="Rhodanese/Cell cycle control phosphatase"/>
    <property type="match status" value="1"/>
</dbReference>
<evidence type="ECO:0000259" key="4">
    <source>
        <dbReference type="PROSITE" id="PS50235"/>
    </source>
</evidence>
<comment type="similarity">
    <text evidence="1">Belongs to the peptidase C19 family.</text>
</comment>
<dbReference type="RefSeq" id="XP_016214313.1">
    <property type="nucleotide sequence ID" value="XM_016358111.1"/>
</dbReference>
<feature type="region of interest" description="Disordered" evidence="2">
    <location>
        <begin position="315"/>
        <end position="337"/>
    </location>
</feature>
<accession>A0A0D2AZ89</accession>
<evidence type="ECO:0000313" key="5">
    <source>
        <dbReference type="EMBL" id="KIW04444.1"/>
    </source>
</evidence>